<dbReference type="InterPro" id="IPR052895">
    <property type="entry name" value="HetReg/Transcr_Mod"/>
</dbReference>
<feature type="domain" description="Heterokaryon incompatibility" evidence="1">
    <location>
        <begin position="92"/>
        <end position="151"/>
    </location>
</feature>
<dbReference type="EMBL" id="CP090174">
    <property type="protein sequence ID" value="UJO24729.1"/>
    <property type="molecule type" value="Genomic_DNA"/>
</dbReference>
<dbReference type="GeneID" id="71993908"/>
<dbReference type="RefSeq" id="XP_047769095.1">
    <property type="nucleotide sequence ID" value="XM_047913178.1"/>
</dbReference>
<accession>A0A9Q8UW69</accession>
<dbReference type="PANTHER" id="PTHR24148">
    <property type="entry name" value="ANKYRIN REPEAT DOMAIN-CONTAINING PROTEIN 39 HOMOLOG-RELATED"/>
    <property type="match status" value="1"/>
</dbReference>
<dbReference type="PANTHER" id="PTHR24148:SF73">
    <property type="entry name" value="HET DOMAIN PROTEIN (AFU_ORTHOLOGUE AFUA_8G01020)"/>
    <property type="match status" value="1"/>
</dbReference>
<dbReference type="Pfam" id="PF06985">
    <property type="entry name" value="HET"/>
    <property type="match status" value="1"/>
</dbReference>
<dbReference type="OrthoDB" id="5416609at2759"/>
<proteinExistence type="predicted"/>
<protein>
    <recommendedName>
        <fullName evidence="1">Heterokaryon incompatibility domain-containing protein</fullName>
    </recommendedName>
</protein>
<dbReference type="Proteomes" id="UP000756132">
    <property type="component" value="Chromosome 12"/>
</dbReference>
<keyword evidence="3" id="KW-1185">Reference proteome</keyword>
<sequence>MATIIIGLYYPRPRNHIRLLNILPDRDGTIECILEAVDLKRRPLYNALYHTCDNPPPDLIFSIKEAGTSSSLLSRILSLFRRHPSHKIAPPSTQKPSIFINGIRRAVSPSLYTLLLRLSEPDLLTDIPIWVDEVCVNQGDVVERAEQVAMVAWNARSAGGGVDVDVMVVRPGG</sequence>
<dbReference type="KEGG" id="ffu:CLAFUR5_14030"/>
<reference evidence="2" key="2">
    <citation type="journal article" date="2022" name="Microb. Genom.">
        <title>A chromosome-scale genome assembly of the tomato pathogen Cladosporium fulvum reveals a compartmentalized genome architecture and the presence of a dispensable chromosome.</title>
        <authorList>
            <person name="Zaccaron A.Z."/>
            <person name="Chen L.H."/>
            <person name="Samaras A."/>
            <person name="Stergiopoulos I."/>
        </authorList>
    </citation>
    <scope>NUCLEOTIDE SEQUENCE</scope>
    <source>
        <strain evidence="2">Race5_Kim</strain>
    </source>
</reference>
<evidence type="ECO:0000259" key="1">
    <source>
        <dbReference type="Pfam" id="PF06985"/>
    </source>
</evidence>
<reference evidence="2" key="1">
    <citation type="submission" date="2021-12" db="EMBL/GenBank/DDBJ databases">
        <authorList>
            <person name="Zaccaron A."/>
            <person name="Stergiopoulos I."/>
        </authorList>
    </citation>
    <scope>NUCLEOTIDE SEQUENCE</scope>
    <source>
        <strain evidence="2">Race5_Kim</strain>
    </source>
</reference>
<dbReference type="AlphaFoldDB" id="A0A9Q8UW69"/>
<evidence type="ECO:0000313" key="3">
    <source>
        <dbReference type="Proteomes" id="UP000756132"/>
    </source>
</evidence>
<name>A0A9Q8UW69_PASFU</name>
<organism evidence="2 3">
    <name type="scientific">Passalora fulva</name>
    <name type="common">Tomato leaf mold</name>
    <name type="synonym">Cladosporium fulvum</name>
    <dbReference type="NCBI Taxonomy" id="5499"/>
    <lineage>
        <taxon>Eukaryota</taxon>
        <taxon>Fungi</taxon>
        <taxon>Dikarya</taxon>
        <taxon>Ascomycota</taxon>
        <taxon>Pezizomycotina</taxon>
        <taxon>Dothideomycetes</taxon>
        <taxon>Dothideomycetidae</taxon>
        <taxon>Mycosphaerellales</taxon>
        <taxon>Mycosphaerellaceae</taxon>
        <taxon>Fulvia</taxon>
    </lineage>
</organism>
<gene>
    <name evidence="2" type="ORF">CLAFUR5_14030</name>
</gene>
<dbReference type="InterPro" id="IPR010730">
    <property type="entry name" value="HET"/>
</dbReference>
<evidence type="ECO:0000313" key="2">
    <source>
        <dbReference type="EMBL" id="UJO24729.1"/>
    </source>
</evidence>